<dbReference type="Proteomes" id="UP001642409">
    <property type="component" value="Unassembled WGS sequence"/>
</dbReference>
<dbReference type="AlphaFoldDB" id="A0AA86TPY9"/>
<protein>
    <submittedName>
        <fullName evidence="2">Hypothetical_protein</fullName>
    </submittedName>
</protein>
<evidence type="ECO:0000313" key="2">
    <source>
        <dbReference type="EMBL" id="CAL6116196.1"/>
    </source>
</evidence>
<accession>A0AA86TPY9</accession>
<keyword evidence="3" id="KW-1185">Reference proteome</keyword>
<sequence>MRGGRSTVCRRPCASPRYERRVQIHGRAANHSALGRLIPKQREGPGYSLWRTPDKRSLLRAAFECNASTCAARQPGDSARFWLRLPESVVQNPGALASQLASPQSAVLETAYQKAGHAAPLVCELDNFRLKVKLCFVFPAVEWANCADSQLQSAALDVSYKIV</sequence>
<gene>
    <name evidence="1" type="ORF">HINF_LOCUS12869</name>
    <name evidence="2" type="ORF">HINF_LOCUS78956</name>
</gene>
<organism evidence="1">
    <name type="scientific">Hexamita inflata</name>
    <dbReference type="NCBI Taxonomy" id="28002"/>
    <lineage>
        <taxon>Eukaryota</taxon>
        <taxon>Metamonada</taxon>
        <taxon>Diplomonadida</taxon>
        <taxon>Hexamitidae</taxon>
        <taxon>Hexamitinae</taxon>
        <taxon>Hexamita</taxon>
    </lineage>
</organism>
<dbReference type="EMBL" id="CAXDID020000970">
    <property type="protein sequence ID" value="CAL6116196.1"/>
    <property type="molecule type" value="Genomic_DNA"/>
</dbReference>
<dbReference type="EMBL" id="CATOUU010000338">
    <property type="protein sequence ID" value="CAI9925224.1"/>
    <property type="molecule type" value="Genomic_DNA"/>
</dbReference>
<reference evidence="2 3" key="2">
    <citation type="submission" date="2024-07" db="EMBL/GenBank/DDBJ databases">
        <authorList>
            <person name="Akdeniz Z."/>
        </authorList>
    </citation>
    <scope>NUCLEOTIDE SEQUENCE [LARGE SCALE GENOMIC DNA]</scope>
</reference>
<evidence type="ECO:0000313" key="1">
    <source>
        <dbReference type="EMBL" id="CAI9925224.1"/>
    </source>
</evidence>
<name>A0AA86TPY9_9EUKA</name>
<comment type="caution">
    <text evidence="1">The sequence shown here is derived from an EMBL/GenBank/DDBJ whole genome shotgun (WGS) entry which is preliminary data.</text>
</comment>
<reference evidence="1" key="1">
    <citation type="submission" date="2023-06" db="EMBL/GenBank/DDBJ databases">
        <authorList>
            <person name="Kurt Z."/>
        </authorList>
    </citation>
    <scope>NUCLEOTIDE SEQUENCE</scope>
</reference>
<proteinExistence type="predicted"/>
<evidence type="ECO:0000313" key="3">
    <source>
        <dbReference type="Proteomes" id="UP001642409"/>
    </source>
</evidence>